<evidence type="ECO:0000313" key="1">
    <source>
        <dbReference type="EMBL" id="MCC5601218.1"/>
    </source>
</evidence>
<keyword evidence="2" id="KW-1185">Reference proteome</keyword>
<comment type="caution">
    <text evidence="1">The sequence shown here is derived from an EMBL/GenBank/DDBJ whole genome shotgun (WGS) entry which is preliminary data.</text>
</comment>
<dbReference type="RefSeq" id="WP_229486246.1">
    <property type="nucleotide sequence ID" value="NZ_JAIVFQ010000027.1"/>
</dbReference>
<proteinExistence type="predicted"/>
<dbReference type="Proteomes" id="UP001199525">
    <property type="component" value="Unassembled WGS sequence"/>
</dbReference>
<keyword evidence="1" id="KW-0645">Protease</keyword>
<dbReference type="NCBIfam" id="TIGR03698">
    <property type="entry name" value="clan_AA_DTGF"/>
    <property type="match status" value="1"/>
</dbReference>
<name>A0ABS8IAT9_9NOSO</name>
<dbReference type="GO" id="GO:0006508">
    <property type="term" value="P:proteolysis"/>
    <property type="evidence" value="ECO:0007669"/>
    <property type="project" value="UniProtKB-KW"/>
</dbReference>
<keyword evidence="1" id="KW-0378">Hydrolase</keyword>
<evidence type="ECO:0000313" key="2">
    <source>
        <dbReference type="Proteomes" id="UP001199525"/>
    </source>
</evidence>
<organism evidence="1 2">
    <name type="scientific">Nostoc favosum CHAB5714</name>
    <dbReference type="NCBI Taxonomy" id="2780399"/>
    <lineage>
        <taxon>Bacteria</taxon>
        <taxon>Bacillati</taxon>
        <taxon>Cyanobacteriota</taxon>
        <taxon>Cyanophyceae</taxon>
        <taxon>Nostocales</taxon>
        <taxon>Nostocaceae</taxon>
        <taxon>Nostoc</taxon>
        <taxon>Nostoc favosum</taxon>
    </lineage>
</organism>
<dbReference type="GO" id="GO:0008233">
    <property type="term" value="F:peptidase activity"/>
    <property type="evidence" value="ECO:0007669"/>
    <property type="project" value="UniProtKB-KW"/>
</dbReference>
<dbReference type="InterPro" id="IPR022274">
    <property type="entry name" value="Peptidase_asp_AF0612"/>
</dbReference>
<dbReference type="EC" id="3.4.23.-" evidence="1"/>
<accession>A0ABS8IAT9</accession>
<dbReference type="EMBL" id="JAIVFQ010000027">
    <property type="protein sequence ID" value="MCC5601218.1"/>
    <property type="molecule type" value="Genomic_DNA"/>
</dbReference>
<gene>
    <name evidence="1" type="ORF">LC586_18900</name>
</gene>
<reference evidence="1 2" key="1">
    <citation type="journal article" date="2021" name="Microorganisms">
        <title>Genome Evolution of Filamentous Cyanobacterium Nostoc Species: From Facultative Symbiosis to Free Living.</title>
        <authorList>
            <person name="Huo D."/>
            <person name="Li H."/>
            <person name="Cai F."/>
            <person name="Guo X."/>
            <person name="Qiao Z."/>
            <person name="Wang W."/>
            <person name="Yu G."/>
            <person name="Li R."/>
        </authorList>
    </citation>
    <scope>NUCLEOTIDE SEQUENCE [LARGE SCALE GENOMIC DNA]</scope>
    <source>
        <strain evidence="1 2">CHAB 5714</strain>
    </source>
</reference>
<sequence>MISGIVKDAHATINVEFRLQNIPDFTIEFVIDTGFTDYLCLPPEAVVLLGLPLLYELPANLANNSWVDIPVHQAVIVWNGEERLVNVLATGKRPLLGTALLDEHELVIQFTEGGLVTIDEL</sequence>
<protein>
    <submittedName>
        <fullName evidence="1">Clan AA aspartic protease</fullName>
        <ecNumber evidence="1">3.4.23.-</ecNumber>
    </submittedName>
</protein>